<dbReference type="AlphaFoldDB" id="A0A0F9I473"/>
<accession>A0A0F9I473</accession>
<sequence>MVFSPTKMTQEYRINPFITIKLENNDTNIYVRNKLFNQCKILLLEIPEEKLEKTQVISSIDEAKDQLSRKMEIDKSIIKPEVAFFGHCSNIQAWAEHNYDTRLLHSNLSFPLLKVLVDAGDMVAKRVFKEEIALRFKQGFPPTMLFLLREKYLNYLEGEEKQALLSEIDFSKLPDFKAKDFLLVMKELYRRGLKEIRPHYLTHLYSLFKYNSVDEIFDLFLHNILLLLDKNEFLDFALYFLKQVQHHKKAERYAELVGFFFQLLQRRFYFDEEHRNTFEIIWKSFFSLIIPEKNDEWSKIIQNLVVPSKYCNLMPVLILEFKYVFEKLNPHRRAETLFFLMNHIKGTTFFHNHLPNFRRLLHLFLDQLDKIGPIYKVGEIYLGLIAALRDTSFLQEFSNSLEESLEYILSNLEQKEDVANSTFVHNLMVTFGFMEEVEIRDMLLNTLLKSSYYERVELVFDFNSIQQLMNDNRLDNPEIETVIALMDYLYSLTIDISLEAFFMVRNEEWRESREIRAKDIDNAISTVRSWQFSP</sequence>
<organism evidence="1">
    <name type="scientific">marine sediment metagenome</name>
    <dbReference type="NCBI Taxonomy" id="412755"/>
    <lineage>
        <taxon>unclassified sequences</taxon>
        <taxon>metagenomes</taxon>
        <taxon>ecological metagenomes</taxon>
    </lineage>
</organism>
<evidence type="ECO:0000313" key="1">
    <source>
        <dbReference type="EMBL" id="KKM22416.1"/>
    </source>
</evidence>
<dbReference type="EMBL" id="LAZR01013336">
    <property type="protein sequence ID" value="KKM22416.1"/>
    <property type="molecule type" value="Genomic_DNA"/>
</dbReference>
<reference evidence="1" key="1">
    <citation type="journal article" date="2015" name="Nature">
        <title>Complex archaea that bridge the gap between prokaryotes and eukaryotes.</title>
        <authorList>
            <person name="Spang A."/>
            <person name="Saw J.H."/>
            <person name="Jorgensen S.L."/>
            <person name="Zaremba-Niedzwiedzka K."/>
            <person name="Martijn J."/>
            <person name="Lind A.E."/>
            <person name="van Eijk R."/>
            <person name="Schleper C."/>
            <person name="Guy L."/>
            <person name="Ettema T.J."/>
        </authorList>
    </citation>
    <scope>NUCLEOTIDE SEQUENCE</scope>
</reference>
<comment type="caution">
    <text evidence="1">The sequence shown here is derived from an EMBL/GenBank/DDBJ whole genome shotgun (WGS) entry which is preliminary data.</text>
</comment>
<name>A0A0F9I473_9ZZZZ</name>
<gene>
    <name evidence="1" type="ORF">LCGC14_1625570</name>
</gene>
<proteinExistence type="predicted"/>
<protein>
    <submittedName>
        <fullName evidence="1">Uncharacterized protein</fullName>
    </submittedName>
</protein>